<dbReference type="AlphaFoldDB" id="A0A0A9EDN3"/>
<evidence type="ECO:0000313" key="1">
    <source>
        <dbReference type="EMBL" id="JAD97093.1"/>
    </source>
</evidence>
<dbReference type="EMBL" id="GBRH01200802">
    <property type="protein sequence ID" value="JAD97093.1"/>
    <property type="molecule type" value="Transcribed_RNA"/>
</dbReference>
<protein>
    <submittedName>
        <fullName evidence="1">Uncharacterized protein</fullName>
    </submittedName>
</protein>
<reference evidence="1" key="2">
    <citation type="journal article" date="2015" name="Data Brief">
        <title>Shoot transcriptome of the giant reed, Arundo donax.</title>
        <authorList>
            <person name="Barrero R.A."/>
            <person name="Guerrero F.D."/>
            <person name="Moolhuijzen P."/>
            <person name="Goolsby J.A."/>
            <person name="Tidwell J."/>
            <person name="Bellgard S.E."/>
            <person name="Bellgard M.I."/>
        </authorList>
    </citation>
    <scope>NUCLEOTIDE SEQUENCE</scope>
    <source>
        <tissue evidence="1">Shoot tissue taken approximately 20 cm above the soil surface</tissue>
    </source>
</reference>
<accession>A0A0A9EDN3</accession>
<organism evidence="1">
    <name type="scientific">Arundo donax</name>
    <name type="common">Giant reed</name>
    <name type="synonym">Donax arundinaceus</name>
    <dbReference type="NCBI Taxonomy" id="35708"/>
    <lineage>
        <taxon>Eukaryota</taxon>
        <taxon>Viridiplantae</taxon>
        <taxon>Streptophyta</taxon>
        <taxon>Embryophyta</taxon>
        <taxon>Tracheophyta</taxon>
        <taxon>Spermatophyta</taxon>
        <taxon>Magnoliopsida</taxon>
        <taxon>Liliopsida</taxon>
        <taxon>Poales</taxon>
        <taxon>Poaceae</taxon>
        <taxon>PACMAD clade</taxon>
        <taxon>Arundinoideae</taxon>
        <taxon>Arundineae</taxon>
        <taxon>Arundo</taxon>
    </lineage>
</organism>
<reference evidence="1" key="1">
    <citation type="submission" date="2014-09" db="EMBL/GenBank/DDBJ databases">
        <authorList>
            <person name="Magalhaes I.L.F."/>
            <person name="Oliveira U."/>
            <person name="Santos F.R."/>
            <person name="Vidigal T.H.D.A."/>
            <person name="Brescovit A.D."/>
            <person name="Santos A.J."/>
        </authorList>
    </citation>
    <scope>NUCLEOTIDE SEQUENCE</scope>
    <source>
        <tissue evidence="1">Shoot tissue taken approximately 20 cm above the soil surface</tissue>
    </source>
</reference>
<sequence>MSGIYVNDVGIKVTNSPCFNFISIFISRARFHCVFVDNMHGHDVNVSWNCLNCVSAFVLISSEHIVVYW</sequence>
<name>A0A0A9EDN3_ARUDO</name>
<proteinExistence type="predicted"/>